<feature type="domain" description="DUF6699" evidence="2">
    <location>
        <begin position="158"/>
        <end position="287"/>
    </location>
</feature>
<dbReference type="HOGENOM" id="CLU_066470_0_0_1"/>
<dbReference type="InterPro" id="IPR046522">
    <property type="entry name" value="DUF6699"/>
</dbReference>
<protein>
    <recommendedName>
        <fullName evidence="2">DUF6699 domain-containing protein</fullName>
    </recommendedName>
</protein>
<proteinExistence type="predicted"/>
<dbReference type="EMBL" id="KN831988">
    <property type="protein sequence ID" value="KIO01431.1"/>
    <property type="molecule type" value="Genomic_DNA"/>
</dbReference>
<gene>
    <name evidence="3" type="ORF">M404DRAFT_733207</name>
</gene>
<evidence type="ECO:0000256" key="1">
    <source>
        <dbReference type="SAM" id="MobiDB-lite"/>
    </source>
</evidence>
<reference evidence="3 4" key="1">
    <citation type="submission" date="2014-04" db="EMBL/GenBank/DDBJ databases">
        <authorList>
            <consortium name="DOE Joint Genome Institute"/>
            <person name="Kuo A."/>
            <person name="Kohler A."/>
            <person name="Costa M.D."/>
            <person name="Nagy L.G."/>
            <person name="Floudas D."/>
            <person name="Copeland A."/>
            <person name="Barry K.W."/>
            <person name="Cichocki N."/>
            <person name="Veneault-Fourrey C."/>
            <person name="LaButti K."/>
            <person name="Lindquist E.A."/>
            <person name="Lipzen A."/>
            <person name="Lundell T."/>
            <person name="Morin E."/>
            <person name="Murat C."/>
            <person name="Sun H."/>
            <person name="Tunlid A."/>
            <person name="Henrissat B."/>
            <person name="Grigoriev I.V."/>
            <person name="Hibbett D.S."/>
            <person name="Martin F."/>
            <person name="Nordberg H.P."/>
            <person name="Cantor M.N."/>
            <person name="Hua S.X."/>
        </authorList>
    </citation>
    <scope>NUCLEOTIDE SEQUENCE [LARGE SCALE GENOMIC DNA]</scope>
    <source>
        <strain evidence="3 4">Marx 270</strain>
    </source>
</reference>
<dbReference type="STRING" id="870435.A0A0C3P1Q4"/>
<feature type="region of interest" description="Disordered" evidence="1">
    <location>
        <begin position="47"/>
        <end position="99"/>
    </location>
</feature>
<evidence type="ECO:0000313" key="4">
    <source>
        <dbReference type="Proteomes" id="UP000054217"/>
    </source>
</evidence>
<dbReference type="Pfam" id="PF20415">
    <property type="entry name" value="DUF6699"/>
    <property type="match status" value="1"/>
</dbReference>
<organism evidence="3 4">
    <name type="scientific">Pisolithus tinctorius Marx 270</name>
    <dbReference type="NCBI Taxonomy" id="870435"/>
    <lineage>
        <taxon>Eukaryota</taxon>
        <taxon>Fungi</taxon>
        <taxon>Dikarya</taxon>
        <taxon>Basidiomycota</taxon>
        <taxon>Agaricomycotina</taxon>
        <taxon>Agaricomycetes</taxon>
        <taxon>Agaricomycetidae</taxon>
        <taxon>Boletales</taxon>
        <taxon>Sclerodermatineae</taxon>
        <taxon>Pisolithaceae</taxon>
        <taxon>Pisolithus</taxon>
    </lineage>
</organism>
<dbReference type="Proteomes" id="UP000054217">
    <property type="component" value="Unassembled WGS sequence"/>
</dbReference>
<reference evidence="4" key="2">
    <citation type="submission" date="2015-01" db="EMBL/GenBank/DDBJ databases">
        <title>Evolutionary Origins and Diversification of the Mycorrhizal Mutualists.</title>
        <authorList>
            <consortium name="DOE Joint Genome Institute"/>
            <consortium name="Mycorrhizal Genomics Consortium"/>
            <person name="Kohler A."/>
            <person name="Kuo A."/>
            <person name="Nagy L.G."/>
            <person name="Floudas D."/>
            <person name="Copeland A."/>
            <person name="Barry K.W."/>
            <person name="Cichocki N."/>
            <person name="Veneault-Fourrey C."/>
            <person name="LaButti K."/>
            <person name="Lindquist E.A."/>
            <person name="Lipzen A."/>
            <person name="Lundell T."/>
            <person name="Morin E."/>
            <person name="Murat C."/>
            <person name="Riley R."/>
            <person name="Ohm R."/>
            <person name="Sun H."/>
            <person name="Tunlid A."/>
            <person name="Henrissat B."/>
            <person name="Grigoriev I.V."/>
            <person name="Hibbett D.S."/>
            <person name="Martin F."/>
        </authorList>
    </citation>
    <scope>NUCLEOTIDE SEQUENCE [LARGE SCALE GENOMIC DNA]</scope>
    <source>
        <strain evidence="4">Marx 270</strain>
    </source>
</reference>
<name>A0A0C3P1Q4_PISTI</name>
<evidence type="ECO:0000313" key="3">
    <source>
        <dbReference type="EMBL" id="KIO01431.1"/>
    </source>
</evidence>
<dbReference type="InParanoid" id="A0A0C3P1Q4"/>
<evidence type="ECO:0000259" key="2">
    <source>
        <dbReference type="Pfam" id="PF20415"/>
    </source>
</evidence>
<accession>A0A0C3P1Q4</accession>
<dbReference type="AlphaFoldDB" id="A0A0C3P1Q4"/>
<keyword evidence="4" id="KW-1185">Reference proteome</keyword>
<dbReference type="OrthoDB" id="3251728at2759"/>
<sequence>MSAPYVYTPPAFQPTQYLHYSPYAPRSPFLPPHAAFPPSPHYPPSPFLPSTTPYSPPFPELPPEDGYWPPRPRRPSWHAGQPSSPYMQPRDSPYPSRRRSFGAHQWGDTQFLPWAYPYQGPCPRFEIHPLLNGEVPNSGLYFNLASPTFAPMRYIGPSQAALVSPEELNLPATNPPITRMRITHDAIPDWPIDLELRYDEYPITAGPPPPITLGDILYTIHSSLHRQITHHDWNKLSDSEQTAVARAYTRRYKNVPSTAELEASQGVKRVDYLRERYIFKGLIKAPDEDGFFHWRMIT</sequence>